<dbReference type="InterPro" id="IPR007758">
    <property type="entry name" value="Nucleoporin_NSP1_C"/>
</dbReference>
<dbReference type="GO" id="GO:0006405">
    <property type="term" value="P:RNA export from nucleus"/>
    <property type="evidence" value="ECO:0007669"/>
    <property type="project" value="TreeGrafter"/>
</dbReference>
<dbReference type="OrthoDB" id="344345at2759"/>
<feature type="compositionally biased region" description="Low complexity" evidence="9">
    <location>
        <begin position="209"/>
        <end position="236"/>
    </location>
</feature>
<accession>K8EHU1</accession>
<dbReference type="RefSeq" id="XP_007511606.1">
    <property type="nucleotide sequence ID" value="XM_007511544.1"/>
</dbReference>
<dbReference type="PANTHER" id="PTHR12084:SF0">
    <property type="entry name" value="NUCLEAR PORE GLYCOPROTEIN P62"/>
    <property type="match status" value="1"/>
</dbReference>
<evidence type="ECO:0000259" key="10">
    <source>
        <dbReference type="Pfam" id="PF05064"/>
    </source>
</evidence>
<dbReference type="GeneID" id="19014032"/>
<dbReference type="EMBL" id="FO082271">
    <property type="protein sequence ID" value="CCO17727.1"/>
    <property type="molecule type" value="Genomic_DNA"/>
</dbReference>
<dbReference type="Pfam" id="PF05064">
    <property type="entry name" value="Nsp1_C"/>
    <property type="match status" value="1"/>
</dbReference>
<organism evidence="11 12">
    <name type="scientific">Bathycoccus prasinos</name>
    <dbReference type="NCBI Taxonomy" id="41875"/>
    <lineage>
        <taxon>Eukaryota</taxon>
        <taxon>Viridiplantae</taxon>
        <taxon>Chlorophyta</taxon>
        <taxon>Mamiellophyceae</taxon>
        <taxon>Mamiellales</taxon>
        <taxon>Bathycoccaceae</taxon>
        <taxon>Bathycoccus</taxon>
    </lineage>
</organism>
<evidence type="ECO:0000256" key="2">
    <source>
        <dbReference type="ARBA" id="ARBA00005911"/>
    </source>
</evidence>
<evidence type="ECO:0000256" key="5">
    <source>
        <dbReference type="ARBA" id="ARBA00022927"/>
    </source>
</evidence>
<dbReference type="PANTHER" id="PTHR12084">
    <property type="entry name" value="NUCLEAR PORE GLYCOPROTEIN P62-RELATED"/>
    <property type="match status" value="1"/>
</dbReference>
<keyword evidence="12" id="KW-1185">Reference proteome</keyword>
<dbReference type="eggNOG" id="KOG2196">
    <property type="taxonomic scope" value="Eukaryota"/>
</dbReference>
<dbReference type="STRING" id="41875.K8EHU1"/>
<keyword evidence="8" id="KW-0539">Nucleus</keyword>
<protein>
    <submittedName>
        <fullName evidence="11">Structural constituent of nuclear pore, nucleoporin 62</fullName>
    </submittedName>
</protein>
<dbReference type="GO" id="GO:0051028">
    <property type="term" value="P:mRNA transport"/>
    <property type="evidence" value="ECO:0007669"/>
    <property type="project" value="UniProtKB-KW"/>
</dbReference>
<feature type="compositionally biased region" description="Low complexity" evidence="9">
    <location>
        <begin position="25"/>
        <end position="36"/>
    </location>
</feature>
<dbReference type="AlphaFoldDB" id="K8EHU1"/>
<feature type="region of interest" description="Disordered" evidence="9">
    <location>
        <begin position="1"/>
        <end position="36"/>
    </location>
</feature>
<name>K8EHU1_9CHLO</name>
<evidence type="ECO:0000256" key="1">
    <source>
        <dbReference type="ARBA" id="ARBA00004567"/>
    </source>
</evidence>
<dbReference type="GO" id="GO:0006606">
    <property type="term" value="P:protein import into nucleus"/>
    <property type="evidence" value="ECO:0007669"/>
    <property type="project" value="TreeGrafter"/>
</dbReference>
<comment type="subcellular location">
    <subcellularLocation>
        <location evidence="1">Nucleus</location>
        <location evidence="1">Nuclear pore complex</location>
    </subcellularLocation>
</comment>
<feature type="compositionally biased region" description="Low complexity" evidence="9">
    <location>
        <begin position="73"/>
        <end position="97"/>
    </location>
</feature>
<proteinExistence type="inferred from homology"/>
<dbReference type="Proteomes" id="UP000198341">
    <property type="component" value="Chromosome 8"/>
</dbReference>
<keyword evidence="5" id="KW-0653">Protein transport</keyword>
<evidence type="ECO:0000256" key="9">
    <source>
        <dbReference type="SAM" id="MobiDB-lite"/>
    </source>
</evidence>
<keyword evidence="7" id="KW-0906">Nuclear pore complex</keyword>
<evidence type="ECO:0000256" key="8">
    <source>
        <dbReference type="ARBA" id="ARBA00023242"/>
    </source>
</evidence>
<evidence type="ECO:0000256" key="7">
    <source>
        <dbReference type="ARBA" id="ARBA00023132"/>
    </source>
</evidence>
<feature type="region of interest" description="Disordered" evidence="9">
    <location>
        <begin position="73"/>
        <end position="103"/>
    </location>
</feature>
<evidence type="ECO:0000256" key="3">
    <source>
        <dbReference type="ARBA" id="ARBA00022448"/>
    </source>
</evidence>
<dbReference type="GO" id="GO:0005543">
    <property type="term" value="F:phospholipid binding"/>
    <property type="evidence" value="ECO:0007669"/>
    <property type="project" value="TreeGrafter"/>
</dbReference>
<evidence type="ECO:0000313" key="11">
    <source>
        <dbReference type="EMBL" id="CCO17727.1"/>
    </source>
</evidence>
<evidence type="ECO:0000313" key="12">
    <source>
        <dbReference type="Proteomes" id="UP000198341"/>
    </source>
</evidence>
<dbReference type="KEGG" id="bpg:Bathy08g00530"/>
<evidence type="ECO:0000256" key="4">
    <source>
        <dbReference type="ARBA" id="ARBA00022816"/>
    </source>
</evidence>
<feature type="region of interest" description="Disordered" evidence="9">
    <location>
        <begin position="209"/>
        <end position="248"/>
    </location>
</feature>
<gene>
    <name evidence="11" type="ORF">Bathy08g00530</name>
</gene>
<comment type="similarity">
    <text evidence="2">Belongs to the nucleoporin NSP1/NUP62 family.</text>
</comment>
<evidence type="ECO:0000256" key="6">
    <source>
        <dbReference type="ARBA" id="ARBA00023010"/>
    </source>
</evidence>
<keyword evidence="3" id="KW-0813">Transport</keyword>
<sequence>MSGFSFGAGGGEAKKPAGAGGFSFGGAQPTATPAAGGTSFSFGTAATPAATTTTSTAAPSFSFGTAATPAATTTTTSTAAPSFSFGTKPASTTTTTSTGGGLFGAATTATTTTGGGGLFGAAPAAAAPAAPAAAATTTGGGGLFGAAPAATPTAATPAAPSFSFGAAKPATTTPAAGGSGLFGAAKPATTKTEAAKPAATGGSLFGAAAAPASTPAAPTTTTAAAATTTKSTSSALAPPPVNLSRPTDLVGKSVGETLQYWNKELAQRTADFKKKAQIIADWDEQIVERRRELFEMQVDLVNAKSQQDVMERQIRVIEQHQEDTERALTDMENGVDRLYQQLGETLDVDRDVSSTARLYGLAEQVSGQILQIGNSLRDASKTISRYQAMQEQRGLRKGDGDATRSLVSALNNQLSALKHIDRQLDLATNRIEKDRFLSSSK</sequence>
<reference evidence="11 12" key="1">
    <citation type="submission" date="2011-10" db="EMBL/GenBank/DDBJ databases">
        <authorList>
            <person name="Genoscope - CEA"/>
        </authorList>
    </citation>
    <scope>NUCLEOTIDE SEQUENCE [LARGE SCALE GENOMIC DNA]</scope>
    <source>
        <strain evidence="11 12">RCC 1105</strain>
    </source>
</reference>
<dbReference type="GO" id="GO:0044613">
    <property type="term" value="C:nuclear pore central transport channel"/>
    <property type="evidence" value="ECO:0007669"/>
    <property type="project" value="TreeGrafter"/>
</dbReference>
<keyword evidence="6" id="KW-0811">Translocation</keyword>
<feature type="domain" description="Nucleoporin NSP1-like C-terminal" evidence="10">
    <location>
        <begin position="244"/>
        <end position="342"/>
    </location>
</feature>
<feature type="compositionally biased region" description="Gly residues" evidence="9">
    <location>
        <begin position="1"/>
        <end position="11"/>
    </location>
</feature>
<keyword evidence="4" id="KW-0509">mRNA transport</keyword>
<dbReference type="InterPro" id="IPR026010">
    <property type="entry name" value="NSP1/NUP62"/>
</dbReference>
<dbReference type="GO" id="GO:0017056">
    <property type="term" value="F:structural constituent of nuclear pore"/>
    <property type="evidence" value="ECO:0007669"/>
    <property type="project" value="InterPro"/>
</dbReference>